<organism evidence="2 4">
    <name type="scientific">Ruthenibacterium lactatiformans</name>
    <dbReference type="NCBI Taxonomy" id="1550024"/>
    <lineage>
        <taxon>Bacteria</taxon>
        <taxon>Bacillati</taxon>
        <taxon>Bacillota</taxon>
        <taxon>Clostridia</taxon>
        <taxon>Eubacteriales</taxon>
        <taxon>Oscillospiraceae</taxon>
        <taxon>Ruthenibacterium</taxon>
    </lineage>
</organism>
<dbReference type="Pfam" id="PF06114">
    <property type="entry name" value="Peptidase_M78"/>
    <property type="match status" value="1"/>
</dbReference>
<comment type="caution">
    <text evidence="2">The sequence shown here is derived from an EMBL/GenBank/DDBJ whole genome shotgun (WGS) entry which is preliminary data.</text>
</comment>
<dbReference type="PATRIC" id="fig|1550024.3.peg.3229"/>
<reference evidence="3 5" key="2">
    <citation type="journal article" date="2019" name="Nat. Med.">
        <title>A library of human gut bacterial isolates paired with longitudinal multiomics data enables mechanistic microbiome research.</title>
        <authorList>
            <person name="Poyet M."/>
            <person name="Groussin M."/>
            <person name="Gibbons S.M."/>
            <person name="Avila-Pacheco J."/>
            <person name="Jiang X."/>
            <person name="Kearney S.M."/>
            <person name="Perrotta A.R."/>
            <person name="Berdy B."/>
            <person name="Zhao S."/>
            <person name="Lieberman T.D."/>
            <person name="Swanson P.K."/>
            <person name="Smith M."/>
            <person name="Roesemann S."/>
            <person name="Alexander J.E."/>
            <person name="Rich S.A."/>
            <person name="Livny J."/>
            <person name="Vlamakis H."/>
            <person name="Clish C."/>
            <person name="Bullock K."/>
            <person name="Deik A."/>
            <person name="Scott J."/>
            <person name="Pierce K.A."/>
            <person name="Xavier R.J."/>
            <person name="Alm E.J."/>
        </authorList>
    </citation>
    <scope>NUCLEOTIDE SEQUENCE [LARGE SCALE GENOMIC DNA]</scope>
    <source>
        <strain evidence="3 5">BIOML-A4</strain>
    </source>
</reference>
<dbReference type="RefSeq" id="WP_005934746.1">
    <property type="nucleotide sequence ID" value="NZ_JXXK01000023.1"/>
</dbReference>
<keyword evidence="4" id="KW-1185">Reference proteome</keyword>
<reference evidence="2" key="1">
    <citation type="submission" date="2015-02" db="EMBL/GenBank/DDBJ databases">
        <title>A novel member of the family Ruminococcaceae isolated from human feces.</title>
        <authorList>
            <person name="Shkoporov A.N."/>
            <person name="Chaplin A.V."/>
            <person name="Motuzova O.V."/>
            <person name="Kafarskaia L.I."/>
            <person name="Khokhlova E.V."/>
            <person name="Efimov B.A."/>
        </authorList>
    </citation>
    <scope>NUCLEOTIDE SEQUENCE [LARGE SCALE GENOMIC DNA]</scope>
    <source>
        <strain evidence="2">585-1</strain>
    </source>
</reference>
<evidence type="ECO:0000313" key="3">
    <source>
        <dbReference type="EMBL" id="MTS27555.1"/>
    </source>
</evidence>
<dbReference type="Gene3D" id="1.10.10.2910">
    <property type="match status" value="1"/>
</dbReference>
<sequence>MIIRSEEIYKKANSIVKSCGTRDTLKIARELGIHLHFLDNLNDLLGMYTYRHKERHILLNSNMEYLIMQMVCGHEIGHDTFHRDLAKGNEPLPEFVLFDMRTKHEYEANAFASHLIIDDDELIDLMKQDYDVVQLSAAMGTNINLMLIKLNELNRMGWQLNLPYVPHSDFLKNVRPEG</sequence>
<evidence type="ECO:0000259" key="1">
    <source>
        <dbReference type="Pfam" id="PF06114"/>
    </source>
</evidence>
<dbReference type="Proteomes" id="UP000472755">
    <property type="component" value="Unassembled WGS sequence"/>
</dbReference>
<evidence type="ECO:0000313" key="5">
    <source>
        <dbReference type="Proteomes" id="UP000472755"/>
    </source>
</evidence>
<evidence type="ECO:0000313" key="4">
    <source>
        <dbReference type="Proteomes" id="UP000032483"/>
    </source>
</evidence>
<dbReference type="EMBL" id="WMZU01000013">
    <property type="protein sequence ID" value="MTS27555.1"/>
    <property type="molecule type" value="Genomic_DNA"/>
</dbReference>
<feature type="domain" description="IrrE N-terminal-like" evidence="1">
    <location>
        <begin position="29"/>
        <end position="136"/>
    </location>
</feature>
<name>A0A0D8IXV7_9FIRM</name>
<proteinExistence type="predicted"/>
<evidence type="ECO:0000313" key="2">
    <source>
        <dbReference type="EMBL" id="KJF39126.1"/>
    </source>
</evidence>
<protein>
    <submittedName>
        <fullName evidence="3">ImmA/IrrE family metallo-endopeptidase</fullName>
    </submittedName>
    <submittedName>
        <fullName evidence="2">Toxin</fullName>
    </submittedName>
</protein>
<dbReference type="InterPro" id="IPR010359">
    <property type="entry name" value="IrrE_HExxH"/>
</dbReference>
<gene>
    <name evidence="3" type="ORF">GMD59_09670</name>
    <name evidence="2" type="ORF">TQ39_14180</name>
</gene>
<dbReference type="EMBL" id="JXXK01000023">
    <property type="protein sequence ID" value="KJF39126.1"/>
    <property type="molecule type" value="Genomic_DNA"/>
</dbReference>
<accession>A0A0D8IXV7</accession>
<dbReference type="GeneID" id="42857715"/>
<dbReference type="Proteomes" id="UP000032483">
    <property type="component" value="Unassembled WGS sequence"/>
</dbReference>
<dbReference type="AlphaFoldDB" id="A0A0D8IXV7"/>